<evidence type="ECO:0000256" key="1">
    <source>
        <dbReference type="ARBA" id="ARBA00001974"/>
    </source>
</evidence>
<comment type="cofactor">
    <cofactor evidence="1">
        <name>FAD</name>
        <dbReference type="ChEBI" id="CHEBI:57692"/>
    </cofactor>
</comment>
<evidence type="ECO:0000256" key="14">
    <source>
        <dbReference type="ARBA" id="ARBA00081101"/>
    </source>
</evidence>
<keyword evidence="8" id="KW-0472">Membrane</keyword>
<dbReference type="AlphaFoldDB" id="A0AAW8B502"/>
<keyword evidence="6" id="KW-0274">FAD</keyword>
<evidence type="ECO:0000256" key="3">
    <source>
        <dbReference type="ARBA" id="ARBA00022630"/>
    </source>
</evidence>
<evidence type="ECO:0000256" key="11">
    <source>
        <dbReference type="ARBA" id="ARBA00060891"/>
    </source>
</evidence>
<evidence type="ECO:0000256" key="9">
    <source>
        <dbReference type="ARBA" id="ARBA00050821"/>
    </source>
</evidence>
<dbReference type="RefSeq" id="WP_305170407.1">
    <property type="nucleotide sequence ID" value="NZ_JAUUUU010000003.1"/>
</dbReference>
<dbReference type="Pfam" id="PF07992">
    <property type="entry name" value="Pyr_redox_2"/>
    <property type="match status" value="1"/>
</dbReference>
<sequence length="423" mass="47104">MAKIVIMGAGIGGVSLAYELREALGAENDIMVVSDSPEFQFVPSNPWVAVDWRKRKDVVIEIEPCLKRKKIDFSPVGVRKVHPQQNQIELNDGSMMDYDYLAIATGPRLAFDEIEGLGPVNGYTESVCHVDHAVTAREKWEEFIKEPGPVVIGAAQMASCFGPAYEFSFIVDADLRKRKLRHKVPITYITSEPYVGHMGLDGVGDSKSLMESEFRDRHIDWITNAKIVKIEDGSMIVAEHNNDGEEIKRHELPFKYSMILPAFTGIVAVMRVEGLVNPRGFVLVDDQQRNPTYPNIYAVGVCVAIAPQKVTPVPTGVPKTGYMIESMVAATVKNIRSCIAGEQPVAEATWNAICLADMGDTGMAFVALPQIPPRNVTWAKKGKWVHLAKIGFEKYFMRKVRKGDTDPIHEKFILKMMGIEKLK</sequence>
<evidence type="ECO:0000256" key="4">
    <source>
        <dbReference type="ARBA" id="ARBA00022719"/>
    </source>
</evidence>
<dbReference type="GO" id="GO:0048038">
    <property type="term" value="F:quinone binding"/>
    <property type="evidence" value="ECO:0007669"/>
    <property type="project" value="UniProtKB-KW"/>
</dbReference>
<dbReference type="GO" id="GO:0000166">
    <property type="term" value="F:nucleotide binding"/>
    <property type="evidence" value="ECO:0007669"/>
    <property type="project" value="UniProtKB-KW"/>
</dbReference>
<comment type="catalytic activity">
    <reaction evidence="9">
        <text>n a quinone + n hydrogen sulfide + n H(+) = polysulfur(n-2) + n a quinol</text>
        <dbReference type="Rhea" id="RHEA:30239"/>
        <dbReference type="Rhea" id="RHEA-COMP:19475"/>
        <dbReference type="ChEBI" id="CHEBI:15378"/>
        <dbReference type="ChEBI" id="CHEBI:17909"/>
        <dbReference type="ChEBI" id="CHEBI:24646"/>
        <dbReference type="ChEBI" id="CHEBI:29919"/>
        <dbReference type="ChEBI" id="CHEBI:132124"/>
        <dbReference type="EC" id="1.8.5.4"/>
    </reaction>
</comment>
<dbReference type="InterPro" id="IPR036188">
    <property type="entry name" value="FAD/NAD-bd_sf"/>
</dbReference>
<dbReference type="SUPFAM" id="SSF51905">
    <property type="entry name" value="FAD/NAD(P)-binding domain"/>
    <property type="match status" value="2"/>
</dbReference>
<dbReference type="PANTHER" id="PTHR42913">
    <property type="entry name" value="APOPTOSIS-INDUCING FACTOR 1"/>
    <property type="match status" value="1"/>
</dbReference>
<organism evidence="16 17">
    <name type="scientific">Porticoccus litoralis</name>
    <dbReference type="NCBI Taxonomy" id="434086"/>
    <lineage>
        <taxon>Bacteria</taxon>
        <taxon>Pseudomonadati</taxon>
        <taxon>Pseudomonadota</taxon>
        <taxon>Gammaproteobacteria</taxon>
        <taxon>Cellvibrionales</taxon>
        <taxon>Porticoccaceae</taxon>
        <taxon>Porticoccus</taxon>
    </lineage>
</organism>
<dbReference type="PANTHER" id="PTHR42913:SF6">
    <property type="entry name" value="SULFIDE-QUINONE REDUCTASE"/>
    <property type="match status" value="1"/>
</dbReference>
<dbReference type="InterPro" id="IPR023753">
    <property type="entry name" value="FAD/NAD-binding_dom"/>
</dbReference>
<evidence type="ECO:0000256" key="7">
    <source>
        <dbReference type="ARBA" id="ARBA00023002"/>
    </source>
</evidence>
<keyword evidence="17" id="KW-1185">Reference proteome</keyword>
<keyword evidence="4" id="KW-0874">Quinone</keyword>
<dbReference type="EC" id="1.8.5.4" evidence="12"/>
<evidence type="ECO:0000259" key="15">
    <source>
        <dbReference type="Pfam" id="PF07992"/>
    </source>
</evidence>
<keyword evidence="5" id="KW-0547">Nucleotide-binding</keyword>
<reference evidence="16" key="1">
    <citation type="journal article" date="2010" name="Int. J. Syst. Evol. Microbiol.">
        <title>Porticoccus litoralis gen. nov., sp. nov., a gammaproteobacterium isolated from the Yellow Sea.</title>
        <authorList>
            <person name="Oh H.M."/>
            <person name="Kim H."/>
            <person name="Kim K.M."/>
            <person name="Min G.S."/>
            <person name="Cho J.C."/>
        </authorList>
    </citation>
    <scope>NUCLEOTIDE SEQUENCE</scope>
    <source>
        <strain evidence="16">DSM 25064</strain>
    </source>
</reference>
<dbReference type="InterPro" id="IPR051169">
    <property type="entry name" value="NADH-Q_oxidoreductase"/>
</dbReference>
<evidence type="ECO:0000256" key="8">
    <source>
        <dbReference type="ARBA" id="ARBA00023136"/>
    </source>
</evidence>
<dbReference type="EMBL" id="JAUUUU010000003">
    <property type="protein sequence ID" value="MDP1520827.1"/>
    <property type="molecule type" value="Genomic_DNA"/>
</dbReference>
<reference evidence="16" key="2">
    <citation type="submission" date="2023-08" db="EMBL/GenBank/DDBJ databases">
        <authorList>
            <person name="Luo J."/>
        </authorList>
    </citation>
    <scope>NUCLEOTIDE SEQUENCE</scope>
    <source>
        <strain evidence="16">DSM 25064</strain>
    </source>
</reference>
<comment type="similarity">
    <text evidence="11">Belongs to the SQRD family.</text>
</comment>
<comment type="caution">
    <text evidence="16">The sequence shown here is derived from an EMBL/GenBank/DDBJ whole genome shotgun (WGS) entry which is preliminary data.</text>
</comment>
<dbReference type="FunFam" id="3.50.50.100:FF:000017">
    <property type="entry name" value="Sulfide-quinone reductase"/>
    <property type="match status" value="1"/>
</dbReference>
<feature type="domain" description="FAD/NAD(P)-binding" evidence="15">
    <location>
        <begin position="3"/>
        <end position="307"/>
    </location>
</feature>
<comment type="subcellular location">
    <subcellularLocation>
        <location evidence="2">Membrane</location>
        <topology evidence="2">Peripheral membrane protein</topology>
    </subcellularLocation>
</comment>
<evidence type="ECO:0000256" key="12">
    <source>
        <dbReference type="ARBA" id="ARBA00066453"/>
    </source>
</evidence>
<name>A0AAW8B502_9GAMM</name>
<evidence type="ECO:0000256" key="13">
    <source>
        <dbReference type="ARBA" id="ARBA00071264"/>
    </source>
</evidence>
<dbReference type="Gene3D" id="3.50.50.100">
    <property type="match status" value="1"/>
</dbReference>
<evidence type="ECO:0000256" key="2">
    <source>
        <dbReference type="ARBA" id="ARBA00004170"/>
    </source>
</evidence>
<dbReference type="Proteomes" id="UP001178354">
    <property type="component" value="Unassembled WGS sequence"/>
</dbReference>
<keyword evidence="3" id="KW-0285">Flavoprotein</keyword>
<evidence type="ECO:0000256" key="5">
    <source>
        <dbReference type="ARBA" id="ARBA00022741"/>
    </source>
</evidence>
<comment type="function">
    <text evidence="10">Catalyzes the oxidation of hydrogen sulfide, with the help of a quinone. Consecutive reaction cycles lead to the accumulation of a polysulfide product on the active site Cys residues; these products are released when they exceed a critical length, typically as cyclooctasulfur.</text>
</comment>
<evidence type="ECO:0000256" key="6">
    <source>
        <dbReference type="ARBA" id="ARBA00022827"/>
    </source>
</evidence>
<gene>
    <name evidence="16" type="ORF">Q8A57_07600</name>
</gene>
<evidence type="ECO:0000256" key="10">
    <source>
        <dbReference type="ARBA" id="ARBA00054727"/>
    </source>
</evidence>
<keyword evidence="7 16" id="KW-0560">Oxidoreductase</keyword>
<proteinExistence type="inferred from homology"/>
<dbReference type="GO" id="GO:0070224">
    <property type="term" value="F:sulfide:quinone oxidoreductase activity"/>
    <property type="evidence" value="ECO:0007669"/>
    <property type="project" value="UniProtKB-EC"/>
</dbReference>
<dbReference type="GO" id="GO:0016020">
    <property type="term" value="C:membrane"/>
    <property type="evidence" value="ECO:0007669"/>
    <property type="project" value="UniProtKB-SubCell"/>
</dbReference>
<dbReference type="GO" id="GO:0003955">
    <property type="term" value="F:NAD(P)H dehydrogenase (quinone) activity"/>
    <property type="evidence" value="ECO:0007669"/>
    <property type="project" value="TreeGrafter"/>
</dbReference>
<evidence type="ECO:0000313" key="16">
    <source>
        <dbReference type="EMBL" id="MDP1520827.1"/>
    </source>
</evidence>
<evidence type="ECO:0000313" key="17">
    <source>
        <dbReference type="Proteomes" id="UP001178354"/>
    </source>
</evidence>
<dbReference type="GO" id="GO:0019646">
    <property type="term" value="P:aerobic electron transport chain"/>
    <property type="evidence" value="ECO:0007669"/>
    <property type="project" value="TreeGrafter"/>
</dbReference>
<accession>A0AAW8B502</accession>
<protein>
    <recommendedName>
        <fullName evidence="13">Sulfide-quinone reductase</fullName>
        <ecNumber evidence="12">1.8.5.4</ecNumber>
    </recommendedName>
    <alternativeName>
        <fullName evidence="14">Sulfide:quinone oxidoreductase</fullName>
    </alternativeName>
</protein>